<dbReference type="PANTHER" id="PTHR34310:SF5">
    <property type="entry name" value="DUF427 DOMAIN PROTEIN (AFU_ORTHOLOGUE AFUA_3G02220)"/>
    <property type="match status" value="1"/>
</dbReference>
<comment type="caution">
    <text evidence="2">The sequence shown here is derived from an EMBL/GenBank/DDBJ whole genome shotgun (WGS) entry which is preliminary data.</text>
</comment>
<dbReference type="OrthoDB" id="9815163at2"/>
<evidence type="ECO:0000313" key="3">
    <source>
        <dbReference type="Proteomes" id="UP000438448"/>
    </source>
</evidence>
<keyword evidence="3" id="KW-1185">Reference proteome</keyword>
<sequence length="95" mass="10712">MTTAIWNGQQLAASDATIVVEGNHYFPPDSIDRQFFEPTGTHSTCSWKGEASYYTVTVEGTRNVDAAWYYPEPLAEAENIKDYVAFWRGVEVREG</sequence>
<organism evidence="2 3">
    <name type="scientific">Nocardia macrotermitis</name>
    <dbReference type="NCBI Taxonomy" id="2585198"/>
    <lineage>
        <taxon>Bacteria</taxon>
        <taxon>Bacillati</taxon>
        <taxon>Actinomycetota</taxon>
        <taxon>Actinomycetes</taxon>
        <taxon>Mycobacteriales</taxon>
        <taxon>Nocardiaceae</taxon>
        <taxon>Nocardia</taxon>
    </lineage>
</organism>
<name>A0A7K0CVV8_9NOCA</name>
<dbReference type="InterPro" id="IPR038694">
    <property type="entry name" value="DUF427_sf"/>
</dbReference>
<feature type="domain" description="DUF427" evidence="1">
    <location>
        <begin position="3"/>
        <end position="88"/>
    </location>
</feature>
<dbReference type="InterPro" id="IPR007361">
    <property type="entry name" value="DUF427"/>
</dbReference>
<gene>
    <name evidence="2" type="ORF">NRB20_07000</name>
</gene>
<reference evidence="2 3" key="1">
    <citation type="submission" date="2019-10" db="EMBL/GenBank/DDBJ databases">
        <title>Nocardia macrotermitis sp. nov. and Nocardia aurantia sp. nov., isolated from the gut of fungus growing-termite Macrotermes natalensis.</title>
        <authorList>
            <person name="Benndorf R."/>
            <person name="Schwitalla J."/>
            <person name="Martin K."/>
            <person name="De Beer W."/>
            <person name="Kaster A.-K."/>
            <person name="Vollmers J."/>
            <person name="Poulsen M."/>
            <person name="Beemelmanns C."/>
        </authorList>
    </citation>
    <scope>NUCLEOTIDE SEQUENCE [LARGE SCALE GENOMIC DNA]</scope>
    <source>
        <strain evidence="2 3">RB20</strain>
    </source>
</reference>
<dbReference type="Proteomes" id="UP000438448">
    <property type="component" value="Unassembled WGS sequence"/>
</dbReference>
<evidence type="ECO:0000313" key="2">
    <source>
        <dbReference type="EMBL" id="MQY17636.1"/>
    </source>
</evidence>
<dbReference type="EMBL" id="WEGK01000001">
    <property type="protein sequence ID" value="MQY17636.1"/>
    <property type="molecule type" value="Genomic_DNA"/>
</dbReference>
<accession>A0A7K0CVV8</accession>
<dbReference type="AlphaFoldDB" id="A0A7K0CVV8"/>
<evidence type="ECO:0000259" key="1">
    <source>
        <dbReference type="Pfam" id="PF04248"/>
    </source>
</evidence>
<proteinExistence type="predicted"/>
<dbReference type="Gene3D" id="2.170.150.40">
    <property type="entry name" value="Domain of unknown function (DUF427)"/>
    <property type="match status" value="1"/>
</dbReference>
<dbReference type="Pfam" id="PF04248">
    <property type="entry name" value="NTP_transf_9"/>
    <property type="match status" value="1"/>
</dbReference>
<protein>
    <recommendedName>
        <fullName evidence="1">DUF427 domain-containing protein</fullName>
    </recommendedName>
</protein>
<dbReference type="RefSeq" id="WP_153407630.1">
    <property type="nucleotide sequence ID" value="NZ_WEGK01000001.1"/>
</dbReference>
<dbReference type="PANTHER" id="PTHR34310">
    <property type="entry name" value="DUF427 DOMAIN PROTEIN (AFU_ORTHOLOGUE AFUA_3G02220)"/>
    <property type="match status" value="1"/>
</dbReference>